<dbReference type="PANTHER" id="PTHR48105">
    <property type="entry name" value="THIOREDOXIN REDUCTASE 1-RELATED-RELATED"/>
    <property type="match status" value="1"/>
</dbReference>
<comment type="similarity">
    <text evidence="1">Belongs to the class-II pyridine nucleotide-disulfide oxidoreductase family.</text>
</comment>
<evidence type="ECO:0000313" key="6">
    <source>
        <dbReference type="Proteomes" id="UP001055172"/>
    </source>
</evidence>
<feature type="domain" description="FAD/NAD(P)-binding" evidence="4">
    <location>
        <begin position="6"/>
        <end position="293"/>
    </location>
</feature>
<dbReference type="PRINTS" id="PR00469">
    <property type="entry name" value="PNDRDTASEII"/>
</dbReference>
<dbReference type="InterPro" id="IPR036188">
    <property type="entry name" value="FAD/NAD-bd_sf"/>
</dbReference>
<protein>
    <submittedName>
        <fullName evidence="5">Thioredoxin reductase gliT</fullName>
    </submittedName>
</protein>
<name>A0AA37H280_9PEZI</name>
<dbReference type="AlphaFoldDB" id="A0AA37H280"/>
<dbReference type="PRINTS" id="PR00368">
    <property type="entry name" value="FADPNR"/>
</dbReference>
<keyword evidence="2" id="KW-0285">Flavoprotein</keyword>
<organism evidence="5 6">
    <name type="scientific">Colletotrichum liriopes</name>
    <dbReference type="NCBI Taxonomy" id="708192"/>
    <lineage>
        <taxon>Eukaryota</taxon>
        <taxon>Fungi</taxon>
        <taxon>Dikarya</taxon>
        <taxon>Ascomycota</taxon>
        <taxon>Pezizomycotina</taxon>
        <taxon>Sordariomycetes</taxon>
        <taxon>Hypocreomycetidae</taxon>
        <taxon>Glomerellales</taxon>
        <taxon>Glomerellaceae</taxon>
        <taxon>Colletotrichum</taxon>
        <taxon>Colletotrichum spaethianum species complex</taxon>
    </lineage>
</organism>
<evidence type="ECO:0000256" key="3">
    <source>
        <dbReference type="ARBA" id="ARBA00023002"/>
    </source>
</evidence>
<proteinExistence type="inferred from homology"/>
<dbReference type="GO" id="GO:0016491">
    <property type="term" value="F:oxidoreductase activity"/>
    <property type="evidence" value="ECO:0007669"/>
    <property type="project" value="UniProtKB-KW"/>
</dbReference>
<dbReference type="InterPro" id="IPR050097">
    <property type="entry name" value="Ferredoxin-NADP_redctase_2"/>
</dbReference>
<dbReference type="Gene3D" id="3.50.50.60">
    <property type="entry name" value="FAD/NAD(P)-binding domain"/>
    <property type="match status" value="2"/>
</dbReference>
<dbReference type="GO" id="GO:0097237">
    <property type="term" value="P:cellular response to toxic substance"/>
    <property type="evidence" value="ECO:0007669"/>
    <property type="project" value="UniProtKB-ARBA"/>
</dbReference>
<dbReference type="InterPro" id="IPR023753">
    <property type="entry name" value="FAD/NAD-binding_dom"/>
</dbReference>
<keyword evidence="3" id="KW-0560">Oxidoreductase</keyword>
<dbReference type="EMBL" id="BPPX01000063">
    <property type="protein sequence ID" value="GJC90930.1"/>
    <property type="molecule type" value="Genomic_DNA"/>
</dbReference>
<accession>A0AA37H280</accession>
<reference evidence="5 6" key="1">
    <citation type="submission" date="2021-07" db="EMBL/GenBank/DDBJ databases">
        <title>Genome data of Colletotrichum spaethianum.</title>
        <authorList>
            <person name="Utami Y.D."/>
            <person name="Hiruma K."/>
        </authorList>
    </citation>
    <scope>NUCLEOTIDE SEQUENCE [LARGE SCALE GENOMIC DNA]</scope>
    <source>
        <strain evidence="5 6">MAFF 242679</strain>
    </source>
</reference>
<evidence type="ECO:0000313" key="5">
    <source>
        <dbReference type="EMBL" id="GJC90930.1"/>
    </source>
</evidence>
<evidence type="ECO:0000256" key="1">
    <source>
        <dbReference type="ARBA" id="ARBA00009333"/>
    </source>
</evidence>
<comment type="caution">
    <text evidence="5">The sequence shown here is derived from an EMBL/GenBank/DDBJ whole genome shotgun (WGS) entry which is preliminary data.</text>
</comment>
<sequence length="310" mass="33623">MDHKVYDILCVGGGPGGLGLAMTVSRQEFSVLVLDSGTKHMHMVAGFDHVDPAIFLQKTREDLHERYGNFDFKTVTVKTVQKLESGIFEAEDEQGNPYQGKRLVLATGVKDVIKDIPGYKQAWGYGIFHCLFCHGYEERGASSSGVLAIGHAADPDVVERIAKMAKRLSKSVTVYKNGDSEIATQSEAQLHSSKVRFDNRKIAELSLVGSGPEVDVNFDDGTSQREGFLAHLPRFEQRSSLAAQLGLEMEESGVIKVEPPFNKTSLPGCMAVGDAATPFQSILQSLHMAAGSGSGVVAYLQDELDATDEL</sequence>
<dbReference type="Proteomes" id="UP001055172">
    <property type="component" value="Unassembled WGS sequence"/>
</dbReference>
<evidence type="ECO:0000256" key="2">
    <source>
        <dbReference type="ARBA" id="ARBA00022630"/>
    </source>
</evidence>
<gene>
    <name evidence="5" type="ORF">ColLi_13768</name>
</gene>
<dbReference type="SUPFAM" id="SSF51905">
    <property type="entry name" value="FAD/NAD(P)-binding domain"/>
    <property type="match status" value="1"/>
</dbReference>
<evidence type="ECO:0000259" key="4">
    <source>
        <dbReference type="Pfam" id="PF07992"/>
    </source>
</evidence>
<keyword evidence="6" id="KW-1185">Reference proteome</keyword>
<dbReference type="Pfam" id="PF07992">
    <property type="entry name" value="Pyr_redox_2"/>
    <property type="match status" value="1"/>
</dbReference>